<comment type="caution">
    <text evidence="1">The sequence shown here is derived from an EMBL/GenBank/DDBJ whole genome shotgun (WGS) entry which is preliminary data.</text>
</comment>
<reference evidence="1" key="1">
    <citation type="journal article" date="2023" name="G3 (Bethesda)">
        <title>Whole genome assemblies of Zophobas morio and Tenebrio molitor.</title>
        <authorList>
            <person name="Kaur S."/>
            <person name="Stinson S.A."/>
            <person name="diCenzo G.C."/>
        </authorList>
    </citation>
    <scope>NUCLEOTIDE SEQUENCE</scope>
    <source>
        <strain evidence="1">QUZm001</strain>
    </source>
</reference>
<evidence type="ECO:0000313" key="1">
    <source>
        <dbReference type="EMBL" id="KAJ3660751.1"/>
    </source>
</evidence>
<evidence type="ECO:0000313" key="2">
    <source>
        <dbReference type="Proteomes" id="UP001168821"/>
    </source>
</evidence>
<protein>
    <submittedName>
        <fullName evidence="1">Uncharacterized protein</fullName>
    </submittedName>
</protein>
<dbReference type="AlphaFoldDB" id="A0AA38ISI4"/>
<organism evidence="1 2">
    <name type="scientific">Zophobas morio</name>
    <dbReference type="NCBI Taxonomy" id="2755281"/>
    <lineage>
        <taxon>Eukaryota</taxon>
        <taxon>Metazoa</taxon>
        <taxon>Ecdysozoa</taxon>
        <taxon>Arthropoda</taxon>
        <taxon>Hexapoda</taxon>
        <taxon>Insecta</taxon>
        <taxon>Pterygota</taxon>
        <taxon>Neoptera</taxon>
        <taxon>Endopterygota</taxon>
        <taxon>Coleoptera</taxon>
        <taxon>Polyphaga</taxon>
        <taxon>Cucujiformia</taxon>
        <taxon>Tenebrionidae</taxon>
        <taxon>Zophobas</taxon>
    </lineage>
</organism>
<dbReference type="EMBL" id="JALNTZ010000002">
    <property type="protein sequence ID" value="KAJ3660751.1"/>
    <property type="molecule type" value="Genomic_DNA"/>
</dbReference>
<name>A0AA38ISI4_9CUCU</name>
<gene>
    <name evidence="1" type="ORF">Zmor_005186</name>
</gene>
<dbReference type="Proteomes" id="UP001168821">
    <property type="component" value="Unassembled WGS sequence"/>
</dbReference>
<proteinExistence type="predicted"/>
<sequence>MGADLAGARAGPHEIFNRTNTGIVQDVQKTQSVVLFYSMLKLEYFGKKIAHSRSEFLSRRPCQSPHSASHLSSVQIRSVGKLTFSVYTKCGRKTVQNRVKRIVTKKVPELSLFGAVDLITKLAGTKI</sequence>
<accession>A0AA38ISI4</accession>
<keyword evidence="2" id="KW-1185">Reference proteome</keyword>